<dbReference type="GO" id="GO:0006654">
    <property type="term" value="P:phosphatidic acid biosynthetic process"/>
    <property type="evidence" value="ECO:0007669"/>
    <property type="project" value="InterPro"/>
</dbReference>
<evidence type="ECO:0000313" key="25">
    <source>
        <dbReference type="EMBL" id="ELV07995.1"/>
    </source>
</evidence>
<dbReference type="GO" id="GO:0046872">
    <property type="term" value="F:metal ion binding"/>
    <property type="evidence" value="ECO:0007669"/>
    <property type="project" value="UniProtKB-KW"/>
</dbReference>
<keyword evidence="17 24" id="KW-0472">Membrane</keyword>
<dbReference type="AlphaFoldDB" id="L8XZ44"/>
<proteinExistence type="inferred from homology"/>
<feature type="binding site" evidence="22">
    <location>
        <position position="12"/>
    </location>
    <ligand>
        <name>ATP</name>
        <dbReference type="ChEBI" id="CHEBI:30616"/>
    </ligand>
</feature>
<evidence type="ECO:0000256" key="10">
    <source>
        <dbReference type="ARBA" id="ARBA00022723"/>
    </source>
</evidence>
<keyword evidence="26" id="KW-1185">Reference proteome</keyword>
<evidence type="ECO:0000256" key="7">
    <source>
        <dbReference type="ARBA" id="ARBA00022519"/>
    </source>
</evidence>
<evidence type="ECO:0000256" key="19">
    <source>
        <dbReference type="ARBA" id="ARBA00023264"/>
    </source>
</evidence>
<feature type="binding site" evidence="22">
    <location>
        <begin position="97"/>
        <end position="98"/>
    </location>
    <ligand>
        <name>ATP</name>
        <dbReference type="ChEBI" id="CHEBI:30616"/>
    </ligand>
</feature>
<evidence type="ECO:0000256" key="15">
    <source>
        <dbReference type="ARBA" id="ARBA00022989"/>
    </source>
</evidence>
<dbReference type="OrthoDB" id="9796011at2"/>
<comment type="caution">
    <text evidence="24">Lacks conserved residue(s) required for the propagation of feature annotation.</text>
</comment>
<evidence type="ECO:0000256" key="21">
    <source>
        <dbReference type="PIRSR" id="PIRSR600829-2"/>
    </source>
</evidence>
<evidence type="ECO:0000256" key="24">
    <source>
        <dbReference type="RuleBase" id="RU363065"/>
    </source>
</evidence>
<dbReference type="EC" id="2.7.1.107" evidence="3 24"/>
<evidence type="ECO:0000313" key="26">
    <source>
        <dbReference type="Proteomes" id="UP000011617"/>
    </source>
</evidence>
<dbReference type="PANTHER" id="PTHR34299:SF1">
    <property type="entry name" value="DIACYLGLYCEROL KINASE"/>
    <property type="match status" value="1"/>
</dbReference>
<feature type="active site" description="Proton acceptor" evidence="20">
    <location>
        <position position="72"/>
    </location>
</feature>
<feature type="binding site" evidence="21">
    <location>
        <begin position="33"/>
        <end position="37"/>
    </location>
    <ligand>
        <name>substrate</name>
    </ligand>
</feature>
<evidence type="ECO:0000256" key="5">
    <source>
        <dbReference type="ARBA" id="ARBA00022475"/>
    </source>
</evidence>
<feature type="binding site" evidence="21">
    <location>
        <position position="12"/>
    </location>
    <ligand>
        <name>substrate</name>
    </ligand>
</feature>
<keyword evidence="15 24" id="KW-1133">Transmembrane helix</keyword>
<dbReference type="Pfam" id="PF01219">
    <property type="entry name" value="DAGK_prokar"/>
    <property type="match status" value="1"/>
</dbReference>
<feature type="binding site" evidence="23">
    <location>
        <position position="31"/>
    </location>
    <ligand>
        <name>a divalent metal cation</name>
        <dbReference type="ChEBI" id="CHEBI:60240"/>
    </ligand>
</feature>
<sequence>MMNKPGATGLTRIRHACGYSMKGLRAAFLSEAAFRQEVYALPIVFGLAIWLANTGIEFALLFGSFGLILVAELVNSALEAVVDRIGLEHHPLSGQAKDIGSAIVMVAMILMAVTWVAVLVFR</sequence>
<dbReference type="PANTHER" id="PTHR34299">
    <property type="entry name" value="DIACYLGLYCEROL KINASE"/>
    <property type="match status" value="1"/>
</dbReference>
<keyword evidence="12 24" id="KW-0418">Kinase</keyword>
<dbReference type="EMBL" id="AOBV01000007">
    <property type="protein sequence ID" value="ELV07995.1"/>
    <property type="molecule type" value="Genomic_DNA"/>
</dbReference>
<keyword evidence="9 24" id="KW-0812">Transmembrane</keyword>
<evidence type="ECO:0000256" key="2">
    <source>
        <dbReference type="ARBA" id="ARBA00005967"/>
    </source>
</evidence>
<keyword evidence="16 24" id="KW-0443">Lipid metabolism</keyword>
<feature type="transmembrane region" description="Helical" evidence="24">
    <location>
        <begin position="32"/>
        <end position="52"/>
    </location>
</feature>
<keyword evidence="5" id="KW-1003">Cell membrane</keyword>
<feature type="binding site" evidence="21">
    <location>
        <position position="72"/>
    </location>
    <ligand>
        <name>substrate</name>
    </ligand>
</feature>
<comment type="cofactor">
    <cofactor evidence="23">
        <name>Mg(2+)</name>
        <dbReference type="ChEBI" id="CHEBI:18420"/>
    </cofactor>
    <text evidence="23">Mn(2+), Zn(2+), Cd(2+) and Co(2+) support activity to lesser extents.</text>
</comment>
<comment type="subcellular location">
    <subcellularLocation>
        <location evidence="1 24">Cell inner membrane</location>
        <topology evidence="1 24">Multi-pass membrane protein</topology>
    </subcellularLocation>
</comment>
<dbReference type="HOGENOM" id="CLU_112343_3_1_6"/>
<feature type="binding site" evidence="23">
    <location>
        <position position="79"/>
    </location>
    <ligand>
        <name>a divalent metal cation</name>
        <dbReference type="ChEBI" id="CHEBI:60240"/>
    </ligand>
</feature>
<keyword evidence="18" id="KW-0594">Phospholipid biosynthesis</keyword>
<protein>
    <recommendedName>
        <fullName evidence="4 24">Diacylglycerol kinase</fullName>
        <ecNumber evidence="3 24">2.7.1.107</ecNumber>
    </recommendedName>
</protein>
<feature type="binding site" evidence="22">
    <location>
        <position position="31"/>
    </location>
    <ligand>
        <name>ATP</name>
        <dbReference type="ChEBI" id="CHEBI:30616"/>
    </ligand>
</feature>
<dbReference type="PATRIC" id="fig|1261130.3.peg.1147"/>
<dbReference type="InterPro" id="IPR036945">
    <property type="entry name" value="DAGK_sf"/>
</dbReference>
<dbReference type="Proteomes" id="UP000011617">
    <property type="component" value="Unassembled WGS sequence"/>
</dbReference>
<comment type="caution">
    <text evidence="25">The sequence shown here is derived from an EMBL/GenBank/DDBJ whole genome shotgun (WGS) entry which is preliminary data.</text>
</comment>
<evidence type="ECO:0000256" key="22">
    <source>
        <dbReference type="PIRSR" id="PIRSR600829-3"/>
    </source>
</evidence>
<keyword evidence="8 24" id="KW-0808">Transferase</keyword>
<evidence type="ECO:0000256" key="17">
    <source>
        <dbReference type="ARBA" id="ARBA00023136"/>
    </source>
</evidence>
<evidence type="ECO:0000256" key="13">
    <source>
        <dbReference type="ARBA" id="ARBA00022840"/>
    </source>
</evidence>
<dbReference type="RefSeq" id="WP_008315784.1">
    <property type="nucleotide sequence ID" value="NZ_KB372780.1"/>
</dbReference>
<reference evidence="25 26" key="1">
    <citation type="journal article" date="2013" name="Genome Announc.">
        <title>Complete Genome Sequence of Wohlfahrtiimonas chitiniclastica Strain SH04, Isolated from Chrysomya megacephala Collected from Pudong International Airport in China.</title>
        <authorList>
            <person name="Cao X.M."/>
            <person name="Chen T."/>
            <person name="Xu L.Z."/>
            <person name="Yao L.S."/>
            <person name="Qi J."/>
            <person name="Zhang X.L."/>
            <person name="Yan Q.L."/>
            <person name="Deng Y.H."/>
            <person name="Guo T.Y."/>
            <person name="Wang J."/>
            <person name="Hu K.X."/>
            <person name="Xu B.L."/>
        </authorList>
    </citation>
    <scope>NUCLEOTIDE SEQUENCE [LARGE SCALE GENOMIC DNA]</scope>
    <source>
        <strain evidence="25 26">SH04</strain>
    </source>
</reference>
<evidence type="ECO:0000256" key="12">
    <source>
        <dbReference type="ARBA" id="ARBA00022777"/>
    </source>
</evidence>
<dbReference type="GO" id="GO:0005524">
    <property type="term" value="F:ATP binding"/>
    <property type="evidence" value="ECO:0007669"/>
    <property type="project" value="UniProtKB-KW"/>
</dbReference>
<evidence type="ECO:0000256" key="23">
    <source>
        <dbReference type="PIRSR" id="PIRSR600829-4"/>
    </source>
</evidence>
<keyword evidence="6" id="KW-0444">Lipid biosynthesis</keyword>
<keyword evidence="14 23" id="KW-0460">Magnesium</keyword>
<name>L8XZ44_9GAMM</name>
<keyword evidence="11 22" id="KW-0547">Nucleotide-binding</keyword>
<evidence type="ECO:0000256" key="3">
    <source>
        <dbReference type="ARBA" id="ARBA00012133"/>
    </source>
</evidence>
<dbReference type="InterPro" id="IPR033718">
    <property type="entry name" value="DAGK_prok"/>
</dbReference>
<evidence type="ECO:0000256" key="11">
    <source>
        <dbReference type="ARBA" id="ARBA00022741"/>
    </source>
</evidence>
<accession>L8XZ44</accession>
<comment type="similarity">
    <text evidence="2 24">Belongs to the bacterial diacylglycerol kinase family.</text>
</comment>
<dbReference type="PROSITE" id="PS01069">
    <property type="entry name" value="DAGK_PROKAR"/>
    <property type="match status" value="1"/>
</dbReference>
<dbReference type="InterPro" id="IPR000829">
    <property type="entry name" value="DAGK"/>
</dbReference>
<dbReference type="GO" id="GO:0005886">
    <property type="term" value="C:plasma membrane"/>
    <property type="evidence" value="ECO:0007669"/>
    <property type="project" value="UniProtKB-SubCell"/>
</dbReference>
<evidence type="ECO:0000256" key="4">
    <source>
        <dbReference type="ARBA" id="ARBA00017575"/>
    </source>
</evidence>
<evidence type="ECO:0000256" key="14">
    <source>
        <dbReference type="ARBA" id="ARBA00022842"/>
    </source>
</evidence>
<feature type="binding site" evidence="22">
    <location>
        <begin position="88"/>
        <end position="90"/>
    </location>
    <ligand>
        <name>ATP</name>
        <dbReference type="ChEBI" id="CHEBI:30616"/>
    </ligand>
</feature>
<gene>
    <name evidence="25" type="ORF">F387_00724</name>
</gene>
<evidence type="ECO:0000256" key="8">
    <source>
        <dbReference type="ARBA" id="ARBA00022679"/>
    </source>
</evidence>
<feature type="binding site" evidence="21">
    <location>
        <position position="101"/>
    </location>
    <ligand>
        <name>substrate</name>
    </ligand>
</feature>
<organism evidence="25 26">
    <name type="scientific">Wohlfahrtiimonas chitiniclastica SH04</name>
    <dbReference type="NCBI Taxonomy" id="1261130"/>
    <lineage>
        <taxon>Bacteria</taxon>
        <taxon>Pseudomonadati</taxon>
        <taxon>Pseudomonadota</taxon>
        <taxon>Gammaproteobacteria</taxon>
        <taxon>Cardiobacteriales</taxon>
        <taxon>Ignatzschineriaceae</taxon>
        <taxon>Wohlfahrtiimonas</taxon>
    </lineage>
</organism>
<feature type="binding site" evidence="22">
    <location>
        <position position="19"/>
    </location>
    <ligand>
        <name>ATP</name>
        <dbReference type="ChEBI" id="CHEBI:30616"/>
    </ligand>
</feature>
<evidence type="ECO:0000256" key="20">
    <source>
        <dbReference type="PIRSR" id="PIRSR600829-1"/>
    </source>
</evidence>
<comment type="catalytic activity">
    <reaction evidence="24">
        <text>a 1,2-diacyl-sn-glycerol + ATP = a 1,2-diacyl-sn-glycero-3-phosphate + ADP + H(+)</text>
        <dbReference type="Rhea" id="RHEA:10272"/>
        <dbReference type="ChEBI" id="CHEBI:15378"/>
        <dbReference type="ChEBI" id="CHEBI:17815"/>
        <dbReference type="ChEBI" id="CHEBI:30616"/>
        <dbReference type="ChEBI" id="CHEBI:58608"/>
        <dbReference type="ChEBI" id="CHEBI:456216"/>
        <dbReference type="EC" id="2.7.1.107"/>
    </reaction>
</comment>
<evidence type="ECO:0000256" key="16">
    <source>
        <dbReference type="ARBA" id="ARBA00023098"/>
    </source>
</evidence>
<feature type="transmembrane region" description="Helical" evidence="24">
    <location>
        <begin position="99"/>
        <end position="121"/>
    </location>
</feature>
<evidence type="ECO:0000256" key="9">
    <source>
        <dbReference type="ARBA" id="ARBA00022692"/>
    </source>
</evidence>
<dbReference type="CDD" id="cd14264">
    <property type="entry name" value="DAGK_IM"/>
    <property type="match status" value="1"/>
</dbReference>
<keyword evidence="10 23" id="KW-0479">Metal-binding</keyword>
<keyword evidence="19 24" id="KW-1208">Phospholipid metabolism</keyword>
<keyword evidence="7 24" id="KW-0997">Cell inner membrane</keyword>
<evidence type="ECO:0000256" key="1">
    <source>
        <dbReference type="ARBA" id="ARBA00004429"/>
    </source>
</evidence>
<feature type="binding site" evidence="22">
    <location>
        <position position="79"/>
    </location>
    <ligand>
        <name>ATP</name>
        <dbReference type="ChEBI" id="CHEBI:30616"/>
    </ligand>
</feature>
<evidence type="ECO:0000256" key="18">
    <source>
        <dbReference type="ARBA" id="ARBA00023209"/>
    </source>
</evidence>
<comment type="function">
    <text evidence="24">Catalyzes the ATP-dependent phosphorylation of sn-l,2-diacylglycerol (DAG) to phosphatidic acid. Involved in the recycling of diacylglycerol produced as a by-product during membrane-derived oligosaccharide (MDO) biosynthesis.</text>
</comment>
<dbReference type="Gene3D" id="1.10.287.3610">
    <property type="match status" value="1"/>
</dbReference>
<keyword evidence="13 22" id="KW-0067">ATP-binding</keyword>
<evidence type="ECO:0000256" key="6">
    <source>
        <dbReference type="ARBA" id="ARBA00022516"/>
    </source>
</evidence>
<dbReference type="GO" id="GO:0004143">
    <property type="term" value="F:ATP-dependent diacylglycerol kinase activity"/>
    <property type="evidence" value="ECO:0007669"/>
    <property type="project" value="UniProtKB-EC"/>
</dbReference>